<dbReference type="OrthoDB" id="9812122at2"/>
<dbReference type="AlphaFoldDB" id="A0A0M4GAM4"/>
<dbReference type="NCBIfam" id="NF033537">
    <property type="entry name" value="lasso_biosyn_B2"/>
    <property type="match status" value="1"/>
</dbReference>
<keyword evidence="3" id="KW-1185">Reference proteome</keyword>
<dbReference type="Pfam" id="PF13471">
    <property type="entry name" value="Transglut_core3"/>
    <property type="match status" value="1"/>
</dbReference>
<accession>A0A0M4GAM4</accession>
<evidence type="ECO:0000313" key="3">
    <source>
        <dbReference type="Proteomes" id="UP000067625"/>
    </source>
</evidence>
<sequence>MGKLKKFLALNRAKKLLLVEAVVALAKGRVMVWLPFSKVAPSLGFHMKETPLAANAEEARKVRQVARAIALMHRHTPWQTHCLARAFAGMNMLQRRGIESTLYLGTGKDENGKMIAHAWLRSGDIYVTGDDVMDQFTVVATYAKAWKTQEEEIVQHEKG</sequence>
<proteinExistence type="predicted"/>
<reference evidence="3" key="1">
    <citation type="submission" date="2015-08" db="EMBL/GenBank/DDBJ databases">
        <title>Genome sequencing project for genomic taxonomy and phylogenomics of Bacillus-like bacteria.</title>
        <authorList>
            <person name="Liu B."/>
            <person name="Wang J."/>
            <person name="Zhu Y."/>
            <person name="Liu G."/>
            <person name="Chen Q."/>
            <person name="Chen Z."/>
            <person name="Lan J."/>
            <person name="Che J."/>
            <person name="Ge C."/>
            <person name="Shi H."/>
            <person name="Pan Z."/>
            <person name="Liu X."/>
        </authorList>
    </citation>
    <scope>NUCLEOTIDE SEQUENCE [LARGE SCALE GENOMIC DNA]</scope>
    <source>
        <strain evidence="3">FJAT-4402</strain>
    </source>
</reference>
<dbReference type="EMBL" id="CP012600">
    <property type="protein sequence ID" value="ALC82603.1"/>
    <property type="molecule type" value="Genomic_DNA"/>
</dbReference>
<gene>
    <name evidence="2" type="ORF">AM592_14220</name>
</gene>
<dbReference type="Proteomes" id="UP000067625">
    <property type="component" value="Chromosome"/>
</dbReference>
<dbReference type="PATRIC" id="fig|1441095.3.peg.3133"/>
<name>A0A0M4GAM4_9BACI</name>
<evidence type="ECO:0000313" key="2">
    <source>
        <dbReference type="EMBL" id="ALC82603.1"/>
    </source>
</evidence>
<organism evidence="2 3">
    <name type="scientific">Bacillus gobiensis</name>
    <dbReference type="NCBI Taxonomy" id="1441095"/>
    <lineage>
        <taxon>Bacteria</taxon>
        <taxon>Bacillati</taxon>
        <taxon>Bacillota</taxon>
        <taxon>Bacilli</taxon>
        <taxon>Bacillales</taxon>
        <taxon>Bacillaceae</taxon>
        <taxon>Bacillus</taxon>
    </lineage>
</organism>
<evidence type="ECO:0000259" key="1">
    <source>
        <dbReference type="Pfam" id="PF13471"/>
    </source>
</evidence>
<protein>
    <recommendedName>
        <fullName evidence="1">Microcin J25-processing protein McjB C-terminal domain-containing protein</fullName>
    </recommendedName>
</protein>
<dbReference type="STRING" id="1441095.AM592_14220"/>
<reference evidence="2 3" key="2">
    <citation type="journal article" date="2016" name="Int. J. Syst. Evol. Microbiol.">
        <title>Bacillus gobiensis sp. nov., isolated from a soil sample.</title>
        <authorList>
            <person name="Liu B."/>
            <person name="Liu G.H."/>
            <person name="Cetin S."/>
            <person name="Schumann P."/>
            <person name="Pan Z.Z."/>
            <person name="Chen Q.Q."/>
        </authorList>
    </citation>
    <scope>NUCLEOTIDE SEQUENCE [LARGE SCALE GENOMIC DNA]</scope>
    <source>
        <strain evidence="2 3">FJAT-4402</strain>
    </source>
</reference>
<dbReference type="InterPro" id="IPR032708">
    <property type="entry name" value="McjB_C"/>
</dbReference>
<feature type="domain" description="Microcin J25-processing protein McjB C-terminal" evidence="1">
    <location>
        <begin position="31"/>
        <end position="140"/>
    </location>
</feature>
<dbReference type="InterPro" id="IPR053521">
    <property type="entry name" value="McjB-like"/>
</dbReference>
<dbReference type="RefSeq" id="WP_053604408.1">
    <property type="nucleotide sequence ID" value="NZ_CP012600.1"/>
</dbReference>